<keyword evidence="1" id="KW-0472">Membrane</keyword>
<organism evidence="3 4">
    <name type="scientific">Tenacibaculum polynesiense</name>
    <dbReference type="NCBI Taxonomy" id="3137857"/>
    <lineage>
        <taxon>Bacteria</taxon>
        <taxon>Pseudomonadati</taxon>
        <taxon>Bacteroidota</taxon>
        <taxon>Flavobacteriia</taxon>
        <taxon>Flavobacteriales</taxon>
        <taxon>Flavobacteriaceae</taxon>
        <taxon>Tenacibaculum</taxon>
    </lineage>
</organism>
<evidence type="ECO:0000256" key="1">
    <source>
        <dbReference type="SAM" id="Phobius"/>
    </source>
</evidence>
<dbReference type="Proteomes" id="UP001497527">
    <property type="component" value="Unassembled WGS sequence"/>
</dbReference>
<keyword evidence="1" id="KW-0812">Transmembrane</keyword>
<gene>
    <name evidence="3" type="ORF">T190423A01A_80008</name>
</gene>
<feature type="domain" description="Transglutaminase-like" evidence="2">
    <location>
        <begin position="58"/>
        <end position="174"/>
    </location>
</feature>
<sequence length="441" mass="48986">MDIDTINNVLHRDVLTHAKYDKYFAVTPCKSTYLGDYTTTGGLEQMVKISLEYKNFAKKIARHLKGRTLSETVTNIYNFLYSHIQYQADGFDQQLRTPSCSWSSRFEGIDCKSYSVFASAILLNLNIDHSFRKVTQPSQPYRWSHVYVIIHSQGKTFIIDPTKKVNTEVTYIQKEDMKVQDKKLPYYGMHGDLTNSNSEIETIAHDTILTFRLFLQDLNNYGVSKSVTQQIESVVRRSTDSGINPKITLSPSYIKVNQTIIHYGITLPTPQGLGFLDEAVGVFSNLFGPEDRASVLARADAEAKRDISQAMTIANSQGKAAAIKFIDDKVSHHRRLVSKYKSANSKAKHRKIADDLEKFKVQSLLGSQPVGTTSHNYSQPSNQYSTTSVGLPVNTANPVNSSVRSQGSNMSTGKVVAIAGGGAVLVAALTYALTKKSKSNK</sequence>
<protein>
    <recommendedName>
        <fullName evidence="2">Transglutaminase-like domain-containing protein</fullName>
    </recommendedName>
</protein>
<name>A0ABM9PFW7_9FLAO</name>
<dbReference type="Pfam" id="PF04473">
    <property type="entry name" value="DUF553"/>
    <property type="match status" value="1"/>
</dbReference>
<keyword evidence="4" id="KW-1185">Reference proteome</keyword>
<dbReference type="EMBL" id="CAXJIO010000017">
    <property type="protein sequence ID" value="CAL2104471.1"/>
    <property type="molecule type" value="Genomic_DNA"/>
</dbReference>
<feature type="transmembrane region" description="Helical" evidence="1">
    <location>
        <begin position="415"/>
        <end position="434"/>
    </location>
</feature>
<reference evidence="3 4" key="1">
    <citation type="submission" date="2024-05" db="EMBL/GenBank/DDBJ databases">
        <authorList>
            <person name="Duchaud E."/>
        </authorList>
    </citation>
    <scope>NUCLEOTIDE SEQUENCE [LARGE SCALE GENOMIC DNA]</scope>
    <source>
        <strain evidence="3">Ena-SAMPLE-TAB-13-05-2024-13:56:06:370-140308</strain>
    </source>
</reference>
<dbReference type="InterPro" id="IPR007562">
    <property type="entry name" value="Transglutaminase-like_domain"/>
</dbReference>
<proteinExistence type="predicted"/>
<comment type="caution">
    <text evidence="3">The sequence shown here is derived from an EMBL/GenBank/DDBJ whole genome shotgun (WGS) entry which is preliminary data.</text>
</comment>
<evidence type="ECO:0000313" key="3">
    <source>
        <dbReference type="EMBL" id="CAL2104471.1"/>
    </source>
</evidence>
<accession>A0ABM9PFW7</accession>
<evidence type="ECO:0000313" key="4">
    <source>
        <dbReference type="Proteomes" id="UP001497527"/>
    </source>
</evidence>
<keyword evidence="1" id="KW-1133">Transmembrane helix</keyword>
<dbReference type="RefSeq" id="WP_348718944.1">
    <property type="nucleotide sequence ID" value="NZ_CAXJIO010000017.1"/>
</dbReference>
<evidence type="ECO:0000259" key="2">
    <source>
        <dbReference type="Pfam" id="PF04473"/>
    </source>
</evidence>